<feature type="domain" description="Alcohol dehydrogenase iron-type/glycerol dehydrogenase GldA" evidence="6">
    <location>
        <begin position="11"/>
        <end position="178"/>
    </location>
</feature>
<dbReference type="Proteomes" id="UP000438106">
    <property type="component" value="Unassembled WGS sequence"/>
</dbReference>
<dbReference type="EMBL" id="WQRF01000001">
    <property type="protein sequence ID" value="MVS98814.1"/>
    <property type="molecule type" value="Genomic_DNA"/>
</dbReference>
<dbReference type="PROSITE" id="PS00913">
    <property type="entry name" value="ADH_IRON_1"/>
    <property type="match status" value="1"/>
</dbReference>
<keyword evidence="4" id="KW-0520">NAD</keyword>
<organism evidence="8 9">
    <name type="scientific">Devosia marina</name>
    <dbReference type="NCBI Taxonomy" id="2683198"/>
    <lineage>
        <taxon>Bacteria</taxon>
        <taxon>Pseudomonadati</taxon>
        <taxon>Pseudomonadota</taxon>
        <taxon>Alphaproteobacteria</taxon>
        <taxon>Hyphomicrobiales</taxon>
        <taxon>Devosiaceae</taxon>
        <taxon>Devosia</taxon>
    </lineage>
</organism>
<evidence type="ECO:0000256" key="5">
    <source>
        <dbReference type="ARBA" id="ARBA00049243"/>
    </source>
</evidence>
<comment type="catalytic activity">
    <reaction evidence="5">
        <text>a primary alcohol + NAD(+) = an aldehyde + NADH + H(+)</text>
        <dbReference type="Rhea" id="RHEA:10736"/>
        <dbReference type="ChEBI" id="CHEBI:15378"/>
        <dbReference type="ChEBI" id="CHEBI:15734"/>
        <dbReference type="ChEBI" id="CHEBI:17478"/>
        <dbReference type="ChEBI" id="CHEBI:57540"/>
        <dbReference type="ChEBI" id="CHEBI:57945"/>
        <dbReference type="EC" id="1.1.1.1"/>
    </reaction>
</comment>
<feature type="domain" description="Fe-containing alcohol dehydrogenase-like C-terminal" evidence="7">
    <location>
        <begin position="189"/>
        <end position="400"/>
    </location>
</feature>
<evidence type="ECO:0000259" key="6">
    <source>
        <dbReference type="Pfam" id="PF00465"/>
    </source>
</evidence>
<dbReference type="InterPro" id="IPR001670">
    <property type="entry name" value="ADH_Fe/GldA"/>
</dbReference>
<dbReference type="GO" id="GO:0046872">
    <property type="term" value="F:metal ion binding"/>
    <property type="evidence" value="ECO:0007669"/>
    <property type="project" value="InterPro"/>
</dbReference>
<keyword evidence="3" id="KW-0560">Oxidoreductase</keyword>
<dbReference type="PANTHER" id="PTHR11496">
    <property type="entry name" value="ALCOHOL DEHYDROGENASE"/>
    <property type="match status" value="1"/>
</dbReference>
<keyword evidence="9" id="KW-1185">Reference proteome</keyword>
<dbReference type="InterPro" id="IPR056798">
    <property type="entry name" value="ADH_Fe_C"/>
</dbReference>
<comment type="similarity">
    <text evidence="2">Belongs to the iron-containing alcohol dehydrogenase family.</text>
</comment>
<sequence>METGFGVVRGPRNLVFGAGQRLALPQFAKALGKRALLVTDERMAGEASFVELVRAVEAAGVSVSIFAGVEAELPAECIAAGVGQGRASSVDLVVGIGGGSCLDAAKIIALLLAHGGDIPDYYGEFKVPGPVLPLIAIPTTAGTGSEVTPVAVVSDKNRAVKVGIASPHLIPHTAICDPELTYGCPPGLTAVSGADALTHAIEAFTTARREPEGSTVHDHVFLGKNALSDFYALEAIRLIGGSLAKAVGDGGDHAARAAMMRGATLAGLAFGTAGTAAAHAVQYPVGALTHTAHGLGVAAMMPYVMEFNLPLARSEMAEIAAALGLPVDGLNQSQRAAAAVDGVAELFAGIGIPPDIRSLGLAENKLDWTAEQALAATRLVKNNPRPLDAQSMKRLVQAAYRGDRASLRNDNFEPEAN</sequence>
<dbReference type="Pfam" id="PF00465">
    <property type="entry name" value="Fe-ADH"/>
    <property type="match status" value="1"/>
</dbReference>
<dbReference type="Pfam" id="PF25137">
    <property type="entry name" value="ADH_Fe_C"/>
    <property type="match status" value="1"/>
</dbReference>
<evidence type="ECO:0000313" key="9">
    <source>
        <dbReference type="Proteomes" id="UP000438106"/>
    </source>
</evidence>
<dbReference type="InterPro" id="IPR039697">
    <property type="entry name" value="Alcohol_dehydrogenase_Fe"/>
</dbReference>
<evidence type="ECO:0000259" key="7">
    <source>
        <dbReference type="Pfam" id="PF25137"/>
    </source>
</evidence>
<evidence type="ECO:0000313" key="8">
    <source>
        <dbReference type="EMBL" id="MVS98814.1"/>
    </source>
</evidence>
<evidence type="ECO:0000256" key="4">
    <source>
        <dbReference type="ARBA" id="ARBA00023027"/>
    </source>
</evidence>
<protein>
    <submittedName>
        <fullName evidence="8">Iron-containing alcohol dehydrogenase</fullName>
    </submittedName>
</protein>
<reference evidence="8 9" key="1">
    <citation type="submission" date="2019-12" db="EMBL/GenBank/DDBJ databases">
        <title>Devosia maris sp. nov., isolated from the deep seawater.</title>
        <authorList>
            <person name="Liu Y."/>
        </authorList>
    </citation>
    <scope>NUCLEOTIDE SEQUENCE [LARGE SCALE GENOMIC DNA]</scope>
    <source>
        <strain evidence="8 9">L53-10-65</strain>
    </source>
</reference>
<evidence type="ECO:0000256" key="2">
    <source>
        <dbReference type="ARBA" id="ARBA00007358"/>
    </source>
</evidence>
<dbReference type="Gene3D" id="3.40.50.1970">
    <property type="match status" value="1"/>
</dbReference>
<name>A0A7X3FQB5_9HYPH</name>
<comment type="caution">
    <text evidence="8">The sequence shown here is derived from an EMBL/GenBank/DDBJ whole genome shotgun (WGS) entry which is preliminary data.</text>
</comment>
<dbReference type="AlphaFoldDB" id="A0A7X3FQB5"/>
<evidence type="ECO:0000256" key="3">
    <source>
        <dbReference type="ARBA" id="ARBA00023002"/>
    </source>
</evidence>
<dbReference type="InterPro" id="IPR018211">
    <property type="entry name" value="ADH_Fe_CS"/>
</dbReference>
<evidence type="ECO:0000256" key="1">
    <source>
        <dbReference type="ARBA" id="ARBA00001962"/>
    </source>
</evidence>
<gene>
    <name evidence="8" type="ORF">GO014_07240</name>
</gene>
<dbReference type="CDD" id="cd08191">
    <property type="entry name" value="Fe-ADH-like"/>
    <property type="match status" value="1"/>
</dbReference>
<comment type="cofactor">
    <cofactor evidence="1">
        <name>Fe cation</name>
        <dbReference type="ChEBI" id="CHEBI:24875"/>
    </cofactor>
</comment>
<dbReference type="PANTHER" id="PTHR11496:SF102">
    <property type="entry name" value="ALCOHOL DEHYDROGENASE 4"/>
    <property type="match status" value="1"/>
</dbReference>
<dbReference type="FunFam" id="3.40.50.1970:FF:000003">
    <property type="entry name" value="Alcohol dehydrogenase, iron-containing"/>
    <property type="match status" value="1"/>
</dbReference>
<dbReference type="Gene3D" id="1.20.1090.10">
    <property type="entry name" value="Dehydroquinate synthase-like - alpha domain"/>
    <property type="match status" value="1"/>
</dbReference>
<dbReference type="GO" id="GO:0004022">
    <property type="term" value="F:alcohol dehydrogenase (NAD+) activity"/>
    <property type="evidence" value="ECO:0007669"/>
    <property type="project" value="UniProtKB-EC"/>
</dbReference>
<dbReference type="SUPFAM" id="SSF56796">
    <property type="entry name" value="Dehydroquinate synthase-like"/>
    <property type="match status" value="1"/>
</dbReference>
<proteinExistence type="inferred from homology"/>
<accession>A0A7X3FQB5</accession>